<dbReference type="PANTHER" id="PTHR48090:SF7">
    <property type="entry name" value="RFBJ PROTEIN"/>
    <property type="match status" value="1"/>
</dbReference>
<dbReference type="AlphaFoldDB" id="A0A0G0D9Q1"/>
<gene>
    <name evidence="2" type="ORF">UR54_C0020G0008</name>
</gene>
<dbReference type="EMBL" id="LBPP01000020">
    <property type="protein sequence ID" value="KKP60065.1"/>
    <property type="molecule type" value="Genomic_DNA"/>
</dbReference>
<dbReference type="Gene3D" id="3.90.550.10">
    <property type="entry name" value="Spore Coat Polysaccharide Biosynthesis Protein SpsA, Chain A"/>
    <property type="match status" value="1"/>
</dbReference>
<dbReference type="Proteomes" id="UP000034688">
    <property type="component" value="Unassembled WGS sequence"/>
</dbReference>
<sequence length="228" mass="26428">MKTSNHKFTCVIPVYNEKERVGNVLDQIVQVKNLSQIIVVDSASTDGSADFVKQNYPQVELIRMAKTLGKTEAVMEGMKIAQGEYILLFDADLTNVNHDEIDYVLDKIVKNPEIDMVIFSRNTPRLITKLNRFDLIYSGERVLQKKDLIEVFKTKPTKFQLEIAINKYMIDNQKNVFYFSSSNVNFPKASKLGRFSGLIEDLKMFKQVFNYSPKNYFLQTFFFCKNKL</sequence>
<reference evidence="2 3" key="1">
    <citation type="journal article" date="2015" name="Nature">
        <title>rRNA introns, odd ribosomes, and small enigmatic genomes across a large radiation of phyla.</title>
        <authorList>
            <person name="Brown C.T."/>
            <person name="Hug L.A."/>
            <person name="Thomas B.C."/>
            <person name="Sharon I."/>
            <person name="Castelle C.J."/>
            <person name="Singh A."/>
            <person name="Wilkins M.J."/>
            <person name="Williams K.H."/>
            <person name="Banfield J.F."/>
        </authorList>
    </citation>
    <scope>NUCLEOTIDE SEQUENCE [LARGE SCALE GENOMIC DNA]</scope>
</reference>
<protein>
    <submittedName>
        <fullName evidence="2">Glycosyl transferase family protein</fullName>
    </submittedName>
</protein>
<evidence type="ECO:0000313" key="3">
    <source>
        <dbReference type="Proteomes" id="UP000034688"/>
    </source>
</evidence>
<dbReference type="GO" id="GO:0016740">
    <property type="term" value="F:transferase activity"/>
    <property type="evidence" value="ECO:0007669"/>
    <property type="project" value="UniProtKB-KW"/>
</dbReference>
<dbReference type="InterPro" id="IPR029044">
    <property type="entry name" value="Nucleotide-diphossugar_trans"/>
</dbReference>
<accession>A0A0G0D9Q1</accession>
<name>A0A0G0D9Q1_9BACT</name>
<dbReference type="Pfam" id="PF00535">
    <property type="entry name" value="Glycos_transf_2"/>
    <property type="match status" value="1"/>
</dbReference>
<dbReference type="STRING" id="1618477.UR54_C0020G0008"/>
<organism evidence="2 3">
    <name type="scientific">Candidatus Roizmanbacteria bacterium GW2011_GWA2_34_18</name>
    <dbReference type="NCBI Taxonomy" id="1618477"/>
    <lineage>
        <taxon>Bacteria</taxon>
        <taxon>Candidatus Roizmaniibacteriota</taxon>
    </lineage>
</organism>
<dbReference type="InterPro" id="IPR050256">
    <property type="entry name" value="Glycosyltransferase_2"/>
</dbReference>
<comment type="caution">
    <text evidence="2">The sequence shown here is derived from an EMBL/GenBank/DDBJ whole genome shotgun (WGS) entry which is preliminary data.</text>
</comment>
<evidence type="ECO:0000259" key="1">
    <source>
        <dbReference type="Pfam" id="PF00535"/>
    </source>
</evidence>
<evidence type="ECO:0000313" key="2">
    <source>
        <dbReference type="EMBL" id="KKP60065.1"/>
    </source>
</evidence>
<keyword evidence="2" id="KW-0808">Transferase</keyword>
<dbReference type="CDD" id="cd04179">
    <property type="entry name" value="DPM_DPG-synthase_like"/>
    <property type="match status" value="1"/>
</dbReference>
<dbReference type="PANTHER" id="PTHR48090">
    <property type="entry name" value="UNDECAPRENYL-PHOSPHATE 4-DEOXY-4-FORMAMIDO-L-ARABINOSE TRANSFERASE-RELATED"/>
    <property type="match status" value="1"/>
</dbReference>
<dbReference type="SUPFAM" id="SSF53448">
    <property type="entry name" value="Nucleotide-diphospho-sugar transferases"/>
    <property type="match status" value="1"/>
</dbReference>
<proteinExistence type="predicted"/>
<feature type="domain" description="Glycosyltransferase 2-like" evidence="1">
    <location>
        <begin position="10"/>
        <end position="133"/>
    </location>
</feature>
<dbReference type="InterPro" id="IPR001173">
    <property type="entry name" value="Glyco_trans_2-like"/>
</dbReference>